<evidence type="ECO:0000313" key="1">
    <source>
        <dbReference type="EMBL" id="UBU98505.1"/>
    </source>
</evidence>
<dbReference type="EMBL" id="MW538937">
    <property type="protein sequence ID" value="UBU98505.1"/>
    <property type="molecule type" value="Genomic_DNA"/>
</dbReference>
<dbReference type="AlphaFoldDB" id="A0A8K1MHB7"/>
<sequence>MQWGEIPPRMTLRVPTRTCVRSNSLVWSFGNNAKQKLVREKAKVSDSEDMYLRFVILFFNSKVMSKIEVRKSVRCCATEAGSPSLLFKWGKCDESKYLPKAKIK</sequence>
<organism evidence="1">
    <name type="scientific">Morchella brunnea</name>
    <dbReference type="NCBI Taxonomy" id="1174671"/>
    <lineage>
        <taxon>Eukaryota</taxon>
        <taxon>Fungi</taxon>
        <taxon>Dikarya</taxon>
        <taxon>Ascomycota</taxon>
        <taxon>Pezizomycotina</taxon>
        <taxon>Pezizomycetes</taxon>
        <taxon>Pezizales</taxon>
        <taxon>Morchellaceae</taxon>
        <taxon>Morchella</taxon>
    </lineage>
</organism>
<dbReference type="RefSeq" id="YP_010218642.1">
    <property type="nucleotide sequence ID" value="NC_058917.1"/>
</dbReference>
<gene>
    <name evidence="1" type="primary">orf104B</name>
</gene>
<name>A0A8K1MHB7_9PEZI</name>
<accession>A0A8K1MHB7</accession>
<proteinExistence type="predicted"/>
<geneLocation type="mitochondrion" evidence="1"/>
<protein>
    <submittedName>
        <fullName evidence="1">Uncharacterized protein</fullName>
    </submittedName>
</protein>
<dbReference type="GeneID" id="68665165"/>
<keyword evidence="1" id="KW-0496">Mitochondrion</keyword>
<reference evidence="1" key="1">
    <citation type="submission" date="2021-01" db="EMBL/GenBank/DDBJ databases">
        <authorList>
            <person name="Sun H.-H."/>
            <person name="Zhang S."/>
            <person name="Zhang Y.-J."/>
        </authorList>
    </citation>
    <scope>NUCLEOTIDE SEQUENCE</scope>
    <source>
        <strain evidence="1">CMM1</strain>
    </source>
</reference>